<dbReference type="InterPro" id="IPR001789">
    <property type="entry name" value="Sig_transdc_resp-reg_receiver"/>
</dbReference>
<protein>
    <submittedName>
        <fullName evidence="3">Response regulator</fullName>
    </submittedName>
</protein>
<organism evidence="3 4">
    <name type="scientific">Reichenbachiella ulvae</name>
    <dbReference type="NCBI Taxonomy" id="2980104"/>
    <lineage>
        <taxon>Bacteria</taxon>
        <taxon>Pseudomonadati</taxon>
        <taxon>Bacteroidota</taxon>
        <taxon>Cytophagia</taxon>
        <taxon>Cytophagales</taxon>
        <taxon>Reichenbachiellaceae</taxon>
        <taxon>Reichenbachiella</taxon>
    </lineage>
</organism>
<dbReference type="Gene3D" id="3.40.50.2300">
    <property type="match status" value="1"/>
</dbReference>
<dbReference type="PANTHER" id="PTHR44520">
    <property type="entry name" value="RESPONSE REGULATOR RCP1-RELATED"/>
    <property type="match status" value="1"/>
</dbReference>
<proteinExistence type="predicted"/>
<gene>
    <name evidence="3" type="ORF">N7U62_21405</name>
</gene>
<keyword evidence="4" id="KW-1185">Reference proteome</keyword>
<feature type="domain" description="Response regulatory" evidence="2">
    <location>
        <begin position="6"/>
        <end position="130"/>
    </location>
</feature>
<dbReference type="Proteomes" id="UP001300692">
    <property type="component" value="Unassembled WGS sequence"/>
</dbReference>
<dbReference type="SMART" id="SM00448">
    <property type="entry name" value="REC"/>
    <property type="match status" value="1"/>
</dbReference>
<dbReference type="InterPro" id="IPR052893">
    <property type="entry name" value="TCS_response_regulator"/>
</dbReference>
<comment type="caution">
    <text evidence="3">The sequence shown here is derived from an EMBL/GenBank/DDBJ whole genome shotgun (WGS) entry which is preliminary data.</text>
</comment>
<dbReference type="PROSITE" id="PS50110">
    <property type="entry name" value="RESPONSE_REGULATORY"/>
    <property type="match status" value="1"/>
</dbReference>
<dbReference type="InterPro" id="IPR011006">
    <property type="entry name" value="CheY-like_superfamily"/>
</dbReference>
<evidence type="ECO:0000313" key="3">
    <source>
        <dbReference type="EMBL" id="MCV9389237.1"/>
    </source>
</evidence>
<feature type="modified residue" description="4-aspartylphosphate" evidence="1">
    <location>
        <position position="63"/>
    </location>
</feature>
<dbReference type="SUPFAM" id="SSF52172">
    <property type="entry name" value="CheY-like"/>
    <property type="match status" value="1"/>
</dbReference>
<dbReference type="PANTHER" id="PTHR44520:SF2">
    <property type="entry name" value="RESPONSE REGULATOR RCP1"/>
    <property type="match status" value="1"/>
</dbReference>
<evidence type="ECO:0000256" key="1">
    <source>
        <dbReference type="PROSITE-ProRule" id="PRU00169"/>
    </source>
</evidence>
<dbReference type="Pfam" id="PF00072">
    <property type="entry name" value="Response_reg"/>
    <property type="match status" value="1"/>
</dbReference>
<reference evidence="3 4" key="1">
    <citation type="submission" date="2022-10" db="EMBL/GenBank/DDBJ databases">
        <title>Comparative genomics and taxonomic characterization of three novel marine species of genus Reichenbachiella exhibiting antioxidant and polysaccharide degradation activities.</title>
        <authorList>
            <person name="Muhammad N."/>
            <person name="Lee Y.-J."/>
            <person name="Ko J."/>
            <person name="Kim S.-G."/>
        </authorList>
    </citation>
    <scope>NUCLEOTIDE SEQUENCE [LARGE SCALE GENOMIC DNA]</scope>
    <source>
        <strain evidence="3 4">ABR2-5</strain>
    </source>
</reference>
<sequence length="130" mass="14990">MGKLKKVAVIDDDQVFQLIIKKQIEMNNFECEILSFFNGQEAFDFFQQNVGNEEALPELVMLDVNMPVKNGWDFLQDYQTLPSEMRSKIKLYMVTSSVIQSDIDKANDNENIISFVSKPITNEKLAEIFV</sequence>
<dbReference type="EMBL" id="JAOYOD010000001">
    <property type="protein sequence ID" value="MCV9389237.1"/>
    <property type="molecule type" value="Genomic_DNA"/>
</dbReference>
<keyword evidence="1" id="KW-0597">Phosphoprotein</keyword>
<evidence type="ECO:0000313" key="4">
    <source>
        <dbReference type="Proteomes" id="UP001300692"/>
    </source>
</evidence>
<dbReference type="RefSeq" id="WP_264140160.1">
    <property type="nucleotide sequence ID" value="NZ_JAOYOD010000001.1"/>
</dbReference>
<name>A0ABT3D029_9BACT</name>
<accession>A0ABT3D029</accession>
<evidence type="ECO:0000259" key="2">
    <source>
        <dbReference type="PROSITE" id="PS50110"/>
    </source>
</evidence>